<evidence type="ECO:0000256" key="4">
    <source>
        <dbReference type="ARBA" id="ARBA00022737"/>
    </source>
</evidence>
<keyword evidence="4" id="KW-0677">Repeat</keyword>
<dbReference type="InterPro" id="IPR001494">
    <property type="entry name" value="Importin-beta_N"/>
</dbReference>
<dbReference type="PANTHER" id="PTHR10527">
    <property type="entry name" value="IMPORTIN BETA"/>
    <property type="match status" value="1"/>
</dbReference>
<evidence type="ECO:0000256" key="3">
    <source>
        <dbReference type="ARBA" id="ARBA00022490"/>
    </source>
</evidence>
<dbReference type="EMBL" id="CP003681">
    <property type="protein sequence ID" value="AFP65520.1"/>
    <property type="molecule type" value="Genomic_DNA"/>
</dbReference>
<sequence>MIPSELILSIQHPNSKIRKNAEIALNRIEKMNKYMFLFELSDILANENSKSEIRTMSGILIKNKIGFFSQKKKKNIKKWFQTVKNLKKKGIEKNLFKSFSSFSENARKISAQIVARIIQIELLGCKESGMIVSLKKLLKSSNFEKTIFHSVLKSIQYLYQDVESEKISVNLFKNISVDILRIVLYAINQTSEELSQLKIEGLNALNDGIRIIGDILNNTDYKEFIFNSVINQIHVSTEVVRKLIFEFFDKTINDYYFCLEKYIPLLFEMTIFTLRCQEEHASPHAIEFWSSISEKEYEISINNYQAAHEGRSSTEYSFFLTEKAGDHLPILLYSIIMEKKENFESDEWNFRTAAGSCLNLISQTIPLLVIKQIFPFLVSDMKTYHNSLEEEGKMLTFGAIFDGLGSKILYQTVHQILHTLILNLENSDFKIRNVTSWLIGKIESFTPYSLREIITRLVRLLFKNVIDDQIIDFAYYSLNRILISFGKEGILDWCYEGIFFIISKSIWINFDQKKKVHEFLEMLCLVTMASSIRQKAYVYSVIPFVFSKFKELIYCSGNISPFELQTIQIHLCRFLNITIQKLCQKINSVFIQQFLEFLSFLSSAGKSSEAEWFIEEETIICIGIITNMCEKKFFFLLKRWFPFLLNGAVNIEDFQISSLSITILGDLLRIFSKETVPFVPKIIDIISGIFKNSRIKWNIKSPIIEFLGDILVSKYSYWFDFMKFITPFFCSTAFLAKDPLVSDDIDFFDNNLQIKESLGDSMTSILSNYCFHEYEKKNLINIFGWVDNFLYKIILENRNERLITICIGLIGDLNKNILAFKSIFLNQKWVHQLMFEGKHTKEEKIETLLTWTRSSFVN</sequence>
<dbReference type="InterPro" id="IPR011989">
    <property type="entry name" value="ARM-like"/>
</dbReference>
<dbReference type="InterPro" id="IPR016024">
    <property type="entry name" value="ARM-type_fold"/>
</dbReference>
<protein>
    <submittedName>
        <fullName evidence="7">Importin beta-1 SU</fullName>
    </submittedName>
</protein>
<dbReference type="Gene3D" id="1.25.10.10">
    <property type="entry name" value="Leucine-rich Repeat Variant"/>
    <property type="match status" value="1"/>
</dbReference>
<dbReference type="SUPFAM" id="SSF48371">
    <property type="entry name" value="ARM repeat"/>
    <property type="match status" value="1"/>
</dbReference>
<dbReference type="InterPro" id="IPR040122">
    <property type="entry name" value="Importin_beta"/>
</dbReference>
<keyword evidence="7" id="KW-0542">Nucleomorph</keyword>
<feature type="domain" description="Importin N-terminal" evidence="6">
    <location>
        <begin position="21"/>
        <end position="101"/>
    </location>
</feature>
<organism evidence="7 8">
    <name type="scientific">Chroomonas mesostigmatica CCMP1168</name>
    <dbReference type="NCBI Taxonomy" id="1195612"/>
    <lineage>
        <taxon>Eukaryota</taxon>
        <taxon>Cryptophyceae</taxon>
        <taxon>Pyrenomonadales</taxon>
        <taxon>Chroomonadaceae</taxon>
        <taxon>Chroomonas</taxon>
    </lineage>
</organism>
<dbReference type="PROSITE" id="PS50166">
    <property type="entry name" value="IMPORTIN_B_NT"/>
    <property type="match status" value="1"/>
</dbReference>
<dbReference type="GO" id="GO:0031267">
    <property type="term" value="F:small GTPase binding"/>
    <property type="evidence" value="ECO:0007669"/>
    <property type="project" value="InterPro"/>
</dbReference>
<evidence type="ECO:0000313" key="7">
    <source>
        <dbReference type="EMBL" id="AFP65520.1"/>
    </source>
</evidence>
<name>J7GAM0_9CRYP</name>
<reference evidence="7 8" key="1">
    <citation type="journal article" date="2012" name="Genome Biol. Evol.">
        <title>Nucleomorph genome sequence of the cryptophyte alga Chroomonas mesostigmatica CCMP1168 reveals lineage-specific gene loss and genome complexity.</title>
        <authorList>
            <person name="Moore C.E."/>
            <person name="Curtis B."/>
            <person name="Mills T."/>
            <person name="Tanifuji G."/>
            <person name="Archibald J.M."/>
        </authorList>
    </citation>
    <scope>NUCLEOTIDE SEQUENCE [LARGE SCALE GENOMIC DNA]</scope>
    <source>
        <strain evidence="7 8">CCMP1168</strain>
    </source>
</reference>
<evidence type="ECO:0000259" key="6">
    <source>
        <dbReference type="PROSITE" id="PS50166"/>
    </source>
</evidence>
<dbReference type="GO" id="GO:0005737">
    <property type="term" value="C:cytoplasm"/>
    <property type="evidence" value="ECO:0007669"/>
    <property type="project" value="UniProtKB-SubCell"/>
</dbReference>
<accession>J7GAM0</accession>
<dbReference type="Pfam" id="PF25574">
    <property type="entry name" value="TPR_IMB1"/>
    <property type="match status" value="1"/>
</dbReference>
<evidence type="ECO:0000256" key="5">
    <source>
        <dbReference type="ARBA" id="ARBA00022927"/>
    </source>
</evidence>
<evidence type="ECO:0000256" key="1">
    <source>
        <dbReference type="ARBA" id="ARBA00004496"/>
    </source>
</evidence>
<dbReference type="GO" id="GO:0006606">
    <property type="term" value="P:protein import into nucleus"/>
    <property type="evidence" value="ECO:0007669"/>
    <property type="project" value="InterPro"/>
</dbReference>
<geneLocation type="nucleomorph" evidence="7"/>
<keyword evidence="5" id="KW-0653">Protein transport</keyword>
<dbReference type="Proteomes" id="UP000243348">
    <property type="component" value="Nucleomorph 2"/>
</dbReference>
<proteinExistence type="predicted"/>
<evidence type="ECO:0000313" key="8">
    <source>
        <dbReference type="Proteomes" id="UP000243348"/>
    </source>
</evidence>
<keyword evidence="3" id="KW-0963">Cytoplasm</keyword>
<comment type="subcellular location">
    <subcellularLocation>
        <location evidence="1">Cytoplasm</location>
    </subcellularLocation>
</comment>
<dbReference type="AlphaFoldDB" id="J7GAM0"/>
<dbReference type="InterPro" id="IPR058584">
    <property type="entry name" value="IMB1_TNPO1-like_TPR"/>
</dbReference>
<keyword evidence="2" id="KW-0813">Transport</keyword>
<evidence type="ECO:0000256" key="2">
    <source>
        <dbReference type="ARBA" id="ARBA00022448"/>
    </source>
</evidence>
<gene>
    <name evidence="7" type="primary">imb1</name>
    <name evidence="7" type="ORF">CMESO_353</name>
</gene>